<sequence>MCNFIKKNGEQCLLQESVRQSSDYYRSRIIVVGSNIVEEMSPQVNTPVVAEVVHTPTPSVIQPVEASNVEVSKVPEQDESNVAPVVTESTVYGEEYNSDMKELNNSIDEYDSDDEDDFIPIKPVRAVETISVIKLVASNDSWMYETSDDDSSSDIESVAWDEHHQQILDDPSFEESECARYANEAAQGEAVDVEAPDAPKAPSKVNLLQSWRDNKEYDKRLFDLCTNFKVEWFQDLNNLWNLAGYLNRIPNGDHALLSKTYVCILKPKTGKLFNSKQSTKVLHQWAHPEYKFHPKHNETKLKQIANGHDPEGYGEWKAKYEPTLPPKEKTKINPNDVEFTDNCLLRIDKIARLNFVERDFLLEGINSVDTMLEEEWLDEYVAITSHPILGYNRT</sequence>
<proteinExistence type="predicted"/>
<dbReference type="Proteomes" id="UP000054636">
    <property type="component" value="Unassembled WGS sequence"/>
</dbReference>
<dbReference type="GO" id="GO:0016301">
    <property type="term" value="F:kinase activity"/>
    <property type="evidence" value="ECO:0007669"/>
    <property type="project" value="UniProtKB-KW"/>
</dbReference>
<name>A0A0W8CWY6_PHYNI</name>
<evidence type="ECO:0000313" key="1">
    <source>
        <dbReference type="EMBL" id="KUF88759.1"/>
    </source>
</evidence>
<keyword evidence="1" id="KW-0808">Transferase</keyword>
<comment type="caution">
    <text evidence="1">The sequence shown here is derived from an EMBL/GenBank/DDBJ whole genome shotgun (WGS) entry which is preliminary data.</text>
</comment>
<dbReference type="EMBL" id="LNFP01000910">
    <property type="protein sequence ID" value="KUF88759.1"/>
    <property type="molecule type" value="Genomic_DNA"/>
</dbReference>
<dbReference type="AlphaFoldDB" id="A0A0W8CWY6"/>
<organism evidence="1 2">
    <name type="scientific">Phytophthora nicotianae</name>
    <name type="common">Potato buckeye rot agent</name>
    <name type="synonym">Phytophthora parasitica</name>
    <dbReference type="NCBI Taxonomy" id="4792"/>
    <lineage>
        <taxon>Eukaryota</taxon>
        <taxon>Sar</taxon>
        <taxon>Stramenopiles</taxon>
        <taxon>Oomycota</taxon>
        <taxon>Peronosporomycetes</taxon>
        <taxon>Peronosporales</taxon>
        <taxon>Peronosporaceae</taxon>
        <taxon>Phytophthora</taxon>
    </lineage>
</organism>
<keyword evidence="1" id="KW-0418">Kinase</keyword>
<protein>
    <submittedName>
        <fullName evidence="1">RasGEF domain-containing serine/threonine-protein kinase X</fullName>
    </submittedName>
</protein>
<evidence type="ECO:0000313" key="2">
    <source>
        <dbReference type="Proteomes" id="UP000054636"/>
    </source>
</evidence>
<accession>A0A0W8CWY6</accession>
<gene>
    <name evidence="1" type="ORF">AM588_10003245</name>
</gene>
<reference evidence="1 2" key="1">
    <citation type="submission" date="2015-11" db="EMBL/GenBank/DDBJ databases">
        <title>Genomes and virulence difference between two physiological races of Phytophthora nicotianae.</title>
        <authorList>
            <person name="Liu H."/>
            <person name="Ma X."/>
            <person name="Yu H."/>
            <person name="Fang D."/>
            <person name="Li Y."/>
            <person name="Wang X."/>
            <person name="Wang W."/>
            <person name="Dong Y."/>
            <person name="Xiao B."/>
        </authorList>
    </citation>
    <scope>NUCLEOTIDE SEQUENCE [LARGE SCALE GENOMIC DNA]</scope>
    <source>
        <strain evidence="2">race 1</strain>
    </source>
</reference>